<sequence length="70" mass="7965">MAFQAATNKDGHFCQTASVSSVKDPKSFPDPSCMPLVVSRAQELRMVVVRVYRYRLRVLLRSIYTLQCKA</sequence>
<proteinExistence type="predicted"/>
<evidence type="ECO:0000313" key="2">
    <source>
        <dbReference type="Proteomes" id="UP001162164"/>
    </source>
</evidence>
<reference evidence="1" key="1">
    <citation type="journal article" date="2023" name="Insect Mol. Biol.">
        <title>Genome sequencing provides insights into the evolution of gene families encoding plant cell wall-degrading enzymes in longhorned beetles.</title>
        <authorList>
            <person name="Shin N.R."/>
            <person name="Okamura Y."/>
            <person name="Kirsch R."/>
            <person name="Pauchet Y."/>
        </authorList>
    </citation>
    <scope>NUCLEOTIDE SEQUENCE</scope>
    <source>
        <strain evidence="1">MMC_N1</strain>
    </source>
</reference>
<dbReference type="EMBL" id="JAPWTJ010000182">
    <property type="protein sequence ID" value="KAJ8981457.1"/>
    <property type="molecule type" value="Genomic_DNA"/>
</dbReference>
<gene>
    <name evidence="1" type="ORF">NQ317_000133</name>
</gene>
<keyword evidence="2" id="KW-1185">Reference proteome</keyword>
<dbReference type="Proteomes" id="UP001162164">
    <property type="component" value="Unassembled WGS sequence"/>
</dbReference>
<comment type="caution">
    <text evidence="1">The sequence shown here is derived from an EMBL/GenBank/DDBJ whole genome shotgun (WGS) entry which is preliminary data.</text>
</comment>
<organism evidence="1 2">
    <name type="scientific">Molorchus minor</name>
    <dbReference type="NCBI Taxonomy" id="1323400"/>
    <lineage>
        <taxon>Eukaryota</taxon>
        <taxon>Metazoa</taxon>
        <taxon>Ecdysozoa</taxon>
        <taxon>Arthropoda</taxon>
        <taxon>Hexapoda</taxon>
        <taxon>Insecta</taxon>
        <taxon>Pterygota</taxon>
        <taxon>Neoptera</taxon>
        <taxon>Endopterygota</taxon>
        <taxon>Coleoptera</taxon>
        <taxon>Polyphaga</taxon>
        <taxon>Cucujiformia</taxon>
        <taxon>Chrysomeloidea</taxon>
        <taxon>Cerambycidae</taxon>
        <taxon>Lamiinae</taxon>
        <taxon>Monochamini</taxon>
        <taxon>Molorchus</taxon>
    </lineage>
</organism>
<protein>
    <submittedName>
        <fullName evidence="1">Uncharacterized protein</fullName>
    </submittedName>
</protein>
<accession>A0ABQ9JVN3</accession>
<name>A0ABQ9JVN3_9CUCU</name>
<evidence type="ECO:0000313" key="1">
    <source>
        <dbReference type="EMBL" id="KAJ8981457.1"/>
    </source>
</evidence>